<evidence type="ECO:0000256" key="1">
    <source>
        <dbReference type="SAM" id="MobiDB-lite"/>
    </source>
</evidence>
<accession>A0A4P9Y655</accession>
<dbReference type="AlphaFoldDB" id="A0A4P9Y655"/>
<keyword evidence="2" id="KW-1133">Transmembrane helix</keyword>
<dbReference type="OrthoDB" id="2559326at2759"/>
<evidence type="ECO:0000313" key="4">
    <source>
        <dbReference type="Proteomes" id="UP000267251"/>
    </source>
</evidence>
<gene>
    <name evidence="3" type="ORF">BJ684DRAFT_10243</name>
</gene>
<evidence type="ECO:0000313" key="3">
    <source>
        <dbReference type="EMBL" id="RKP13310.1"/>
    </source>
</evidence>
<feature type="compositionally biased region" description="Basic and acidic residues" evidence="1">
    <location>
        <begin position="65"/>
        <end position="74"/>
    </location>
</feature>
<evidence type="ECO:0000256" key="2">
    <source>
        <dbReference type="SAM" id="Phobius"/>
    </source>
</evidence>
<keyword evidence="2" id="KW-0812">Transmembrane</keyword>
<dbReference type="PANTHER" id="PTHR41800:SF1">
    <property type="entry name" value="EXPRESSED PROTEIN"/>
    <property type="match status" value="1"/>
</dbReference>
<dbReference type="Proteomes" id="UP000267251">
    <property type="component" value="Unassembled WGS sequence"/>
</dbReference>
<organism evidence="3 4">
    <name type="scientific">Piptocephalis cylindrospora</name>
    <dbReference type="NCBI Taxonomy" id="1907219"/>
    <lineage>
        <taxon>Eukaryota</taxon>
        <taxon>Fungi</taxon>
        <taxon>Fungi incertae sedis</taxon>
        <taxon>Zoopagomycota</taxon>
        <taxon>Zoopagomycotina</taxon>
        <taxon>Zoopagomycetes</taxon>
        <taxon>Zoopagales</taxon>
        <taxon>Piptocephalidaceae</taxon>
        <taxon>Piptocephalis</taxon>
    </lineage>
</organism>
<sequence length="80" mass="9184">MNNVSSVVYGWGALIVAAGGAYYYAKKDIDQRRRENFRDQQQHAVRKLSWDERLRQQEQASNELAEARKLKPAEKSNASS</sequence>
<reference evidence="4" key="1">
    <citation type="journal article" date="2018" name="Nat. Microbiol.">
        <title>Leveraging single-cell genomics to expand the fungal tree of life.</title>
        <authorList>
            <person name="Ahrendt S.R."/>
            <person name="Quandt C.A."/>
            <person name="Ciobanu D."/>
            <person name="Clum A."/>
            <person name="Salamov A."/>
            <person name="Andreopoulos B."/>
            <person name="Cheng J.F."/>
            <person name="Woyke T."/>
            <person name="Pelin A."/>
            <person name="Henrissat B."/>
            <person name="Reynolds N.K."/>
            <person name="Benny G.L."/>
            <person name="Smith M.E."/>
            <person name="James T.Y."/>
            <person name="Grigoriev I.V."/>
        </authorList>
    </citation>
    <scope>NUCLEOTIDE SEQUENCE [LARGE SCALE GENOMIC DNA]</scope>
</reference>
<name>A0A4P9Y655_9FUNG</name>
<dbReference type="Pfam" id="PF15932">
    <property type="entry name" value="DUF4748"/>
    <property type="match status" value="1"/>
</dbReference>
<keyword evidence="2" id="KW-0472">Membrane</keyword>
<dbReference type="PANTHER" id="PTHR41800">
    <property type="entry name" value="EXPRESSED PROTEIN"/>
    <property type="match status" value="1"/>
</dbReference>
<dbReference type="EMBL" id="KZ988054">
    <property type="protein sequence ID" value="RKP13310.1"/>
    <property type="molecule type" value="Genomic_DNA"/>
</dbReference>
<proteinExistence type="predicted"/>
<keyword evidence="4" id="KW-1185">Reference proteome</keyword>
<feature type="transmembrane region" description="Helical" evidence="2">
    <location>
        <begin position="6"/>
        <end position="25"/>
    </location>
</feature>
<protein>
    <submittedName>
        <fullName evidence="3">Uncharacterized protein</fullName>
    </submittedName>
</protein>
<dbReference type="InterPro" id="IPR031833">
    <property type="entry name" value="DUF4748"/>
</dbReference>
<feature type="region of interest" description="Disordered" evidence="1">
    <location>
        <begin position="60"/>
        <end position="80"/>
    </location>
</feature>